<feature type="transmembrane region" description="Helical" evidence="1">
    <location>
        <begin position="510"/>
        <end position="529"/>
    </location>
</feature>
<dbReference type="Pfam" id="PF14023">
    <property type="entry name" value="Bestrophin-like"/>
    <property type="match status" value="1"/>
</dbReference>
<dbReference type="AlphaFoldDB" id="A0ABD3SQV3"/>
<sequence length="606" mass="67315">MICQQQPNRTADAWDNTIDSRQVGKVYSSNGASARRRVGVDRLMACDVIMGICKILDLRASTPKVAKILSRLSMRRPLQNAALLLSIILLLIRGEPCVAFRLLHTVSTLPKTNIHSPYCLRSAIGGSPDASKPGVSIVPFDQKSTDLLVDRSIVYMGDSPDTVKSAISIISIEEDSTELLVDRSSVHVVSSSPDMSSPNSSQNVSVVTILDLEENEFKEEDDLCYLDDVPVADAGQTCFVSDSSSLSSDPNSSEFLASLPFNTRSSSTVVDIILRFLPFIMPVVAYFTYESTAKIFNLMVEIISSNNWVAVDGGQYQATIITPAINGLVVPSIALLFATLMSNTINTLRQRQLQIRTSLNTEANDMRMLSTMVDSLPAELRGVKNHLREYLIQYASRVVAESRPGLSIDLQIFIGSMDNEINGFLGVWNKLSMSSYSTMYVDTMLPASNYSVSQDYFHPYQKQLGMTQRQRQTITPFISPNIFSEVYDALTRLRNERSTRLSALQSTYPALHYVILSLLGGSICTVFLMETNQELLIFLSAIQLRILWSMLIGTFSALAVVNYDMRDPFRGSYNVAVSVDQFHTIREAIRATIQMDQDTNNCYSNN</sequence>
<keyword evidence="1" id="KW-0812">Transmembrane</keyword>
<dbReference type="Proteomes" id="UP001530377">
    <property type="component" value="Unassembled WGS sequence"/>
</dbReference>
<evidence type="ECO:0000313" key="2">
    <source>
        <dbReference type="EMBL" id="KAL3826982.1"/>
    </source>
</evidence>
<feature type="transmembrane region" description="Helical" evidence="1">
    <location>
        <begin position="535"/>
        <end position="561"/>
    </location>
</feature>
<name>A0ABD3SQV3_9STRA</name>
<comment type="caution">
    <text evidence="2">The sequence shown here is derived from an EMBL/GenBank/DDBJ whole genome shotgun (WGS) entry which is preliminary data.</text>
</comment>
<evidence type="ECO:0000313" key="3">
    <source>
        <dbReference type="Proteomes" id="UP001530377"/>
    </source>
</evidence>
<keyword evidence="1" id="KW-1133">Transmembrane helix</keyword>
<keyword evidence="3" id="KW-1185">Reference proteome</keyword>
<feature type="transmembrane region" description="Helical" evidence="1">
    <location>
        <begin position="320"/>
        <end position="341"/>
    </location>
</feature>
<organism evidence="2 3">
    <name type="scientific">Cyclostephanos tholiformis</name>
    <dbReference type="NCBI Taxonomy" id="382380"/>
    <lineage>
        <taxon>Eukaryota</taxon>
        <taxon>Sar</taxon>
        <taxon>Stramenopiles</taxon>
        <taxon>Ochrophyta</taxon>
        <taxon>Bacillariophyta</taxon>
        <taxon>Coscinodiscophyceae</taxon>
        <taxon>Thalassiosirophycidae</taxon>
        <taxon>Stephanodiscales</taxon>
        <taxon>Stephanodiscaceae</taxon>
        <taxon>Cyclostephanos</taxon>
    </lineage>
</organism>
<proteinExistence type="predicted"/>
<evidence type="ECO:0000256" key="1">
    <source>
        <dbReference type="SAM" id="Phobius"/>
    </source>
</evidence>
<protein>
    <submittedName>
        <fullName evidence="2">Uncharacterized protein</fullName>
    </submittedName>
</protein>
<feature type="transmembrane region" description="Helical" evidence="1">
    <location>
        <begin position="272"/>
        <end position="289"/>
    </location>
</feature>
<accession>A0ABD3SQV3</accession>
<keyword evidence="1" id="KW-0472">Membrane</keyword>
<dbReference type="InterPro" id="IPR025333">
    <property type="entry name" value="DUF4239"/>
</dbReference>
<reference evidence="2 3" key="1">
    <citation type="submission" date="2024-10" db="EMBL/GenBank/DDBJ databases">
        <title>Updated reference genomes for cyclostephanoid diatoms.</title>
        <authorList>
            <person name="Roberts W.R."/>
            <person name="Alverson A.J."/>
        </authorList>
    </citation>
    <scope>NUCLEOTIDE SEQUENCE [LARGE SCALE GENOMIC DNA]</scope>
    <source>
        <strain evidence="2 3">AJA228-03</strain>
    </source>
</reference>
<dbReference type="EMBL" id="JALLPB020000010">
    <property type="protein sequence ID" value="KAL3826982.1"/>
    <property type="molecule type" value="Genomic_DNA"/>
</dbReference>
<gene>
    <name evidence="2" type="ORF">ACHAXA_000046</name>
</gene>